<feature type="region of interest" description="Disordered" evidence="9">
    <location>
        <begin position="773"/>
        <end position="831"/>
    </location>
</feature>
<evidence type="ECO:0000256" key="5">
    <source>
        <dbReference type="ARBA" id="ARBA00022741"/>
    </source>
</evidence>
<protein>
    <recommendedName>
        <fullName evidence="15">Oligomycin resistance ATP-dependent permease YOR1</fullName>
    </recommendedName>
</protein>
<dbReference type="InterPro" id="IPR003593">
    <property type="entry name" value="AAA+_ATPase"/>
</dbReference>
<dbReference type="Gene3D" id="1.20.1560.10">
    <property type="entry name" value="ABC transporter type 1, transmembrane domain"/>
    <property type="match status" value="2"/>
</dbReference>
<feature type="region of interest" description="Disordered" evidence="9">
    <location>
        <begin position="1051"/>
        <end position="1103"/>
    </location>
</feature>
<feature type="transmembrane region" description="Helical" evidence="10">
    <location>
        <begin position="1139"/>
        <end position="1160"/>
    </location>
</feature>
<dbReference type="PROSITE" id="PS50893">
    <property type="entry name" value="ABC_TRANSPORTER_2"/>
    <property type="match status" value="2"/>
</dbReference>
<organism evidence="13 14">
    <name type="scientific">Candidozyma duobushaemuli</name>
    <dbReference type="NCBI Taxonomy" id="1231522"/>
    <lineage>
        <taxon>Eukaryota</taxon>
        <taxon>Fungi</taxon>
        <taxon>Dikarya</taxon>
        <taxon>Ascomycota</taxon>
        <taxon>Saccharomycotina</taxon>
        <taxon>Pichiomycetes</taxon>
        <taxon>Metschnikowiaceae</taxon>
        <taxon>Candidozyma</taxon>
    </lineage>
</organism>
<feature type="domain" description="ABC transmembrane type-1" evidence="12">
    <location>
        <begin position="1145"/>
        <end position="1421"/>
    </location>
</feature>
<feature type="transmembrane region" description="Helical" evidence="10">
    <location>
        <begin position="547"/>
        <end position="571"/>
    </location>
</feature>
<feature type="transmembrane region" description="Helical" evidence="10">
    <location>
        <begin position="216"/>
        <end position="242"/>
    </location>
</feature>
<name>A0A2V1AKC2_9ASCO</name>
<gene>
    <name evidence="13" type="ORF">CXQ87_001089</name>
</gene>
<feature type="transmembrane region" description="Helical" evidence="10">
    <location>
        <begin position="1180"/>
        <end position="1206"/>
    </location>
</feature>
<comment type="subcellular location">
    <subcellularLocation>
        <location evidence="1">Membrane</location>
        <topology evidence="1">Multi-pass membrane protein</topology>
    </subcellularLocation>
</comment>
<feature type="transmembrane region" description="Helical" evidence="10">
    <location>
        <begin position="702"/>
        <end position="724"/>
    </location>
</feature>
<dbReference type="EMBL" id="PKFP01000008">
    <property type="protein sequence ID" value="PVH18172.1"/>
    <property type="molecule type" value="Genomic_DNA"/>
</dbReference>
<comment type="caution">
    <text evidence="13">The sequence shown here is derived from an EMBL/GenBank/DDBJ whole genome shotgun (WGS) entry which is preliminary data.</text>
</comment>
<dbReference type="InterPro" id="IPR003439">
    <property type="entry name" value="ABC_transporter-like_ATP-bd"/>
</dbReference>
<feature type="transmembrane region" description="Helical" evidence="10">
    <location>
        <begin position="474"/>
        <end position="492"/>
    </location>
</feature>
<evidence type="ECO:0000256" key="8">
    <source>
        <dbReference type="ARBA" id="ARBA00023136"/>
    </source>
</evidence>
<evidence type="ECO:0000259" key="12">
    <source>
        <dbReference type="PROSITE" id="PS50929"/>
    </source>
</evidence>
<feature type="compositionally biased region" description="Basic and acidic residues" evidence="9">
    <location>
        <begin position="786"/>
        <end position="804"/>
    </location>
</feature>
<feature type="transmembrane region" description="Helical" evidence="10">
    <location>
        <begin position="116"/>
        <end position="136"/>
    </location>
</feature>
<evidence type="ECO:0000256" key="1">
    <source>
        <dbReference type="ARBA" id="ARBA00004141"/>
    </source>
</evidence>
<accession>A0A2V1AKC2</accession>
<feature type="transmembrane region" description="Helical" evidence="10">
    <location>
        <begin position="181"/>
        <end position="204"/>
    </location>
</feature>
<dbReference type="GO" id="GO:0005524">
    <property type="term" value="F:ATP binding"/>
    <property type="evidence" value="ECO:0007669"/>
    <property type="project" value="UniProtKB-KW"/>
</dbReference>
<feature type="transmembrane region" description="Helical" evidence="10">
    <location>
        <begin position="1364"/>
        <end position="1388"/>
    </location>
</feature>
<dbReference type="SUPFAM" id="SSF90123">
    <property type="entry name" value="ABC transporter transmembrane region"/>
    <property type="match status" value="2"/>
</dbReference>
<dbReference type="PANTHER" id="PTHR24223:SF456">
    <property type="entry name" value="MULTIDRUG RESISTANCE-ASSOCIATED PROTEIN LETHAL(2)03659"/>
    <property type="match status" value="1"/>
</dbReference>
<feature type="compositionally biased region" description="Polar residues" evidence="9">
    <location>
        <begin position="1081"/>
        <end position="1090"/>
    </location>
</feature>
<feature type="compositionally biased region" description="Acidic residues" evidence="9">
    <location>
        <begin position="773"/>
        <end position="785"/>
    </location>
</feature>
<dbReference type="PROSITE" id="PS00211">
    <property type="entry name" value="ABC_TRANSPORTER_1"/>
    <property type="match status" value="2"/>
</dbReference>
<feature type="domain" description="ABC transporter" evidence="11">
    <location>
        <begin position="1459"/>
        <end position="1706"/>
    </location>
</feature>
<dbReference type="GO" id="GO:0008559">
    <property type="term" value="F:ABC-type xenobiotic transporter activity"/>
    <property type="evidence" value="ECO:0007669"/>
    <property type="project" value="TreeGrafter"/>
</dbReference>
<dbReference type="VEuPathDB" id="FungiDB:CXQ87_001089"/>
<feature type="compositionally biased region" description="Acidic residues" evidence="9">
    <location>
        <begin position="1054"/>
        <end position="1075"/>
    </location>
</feature>
<reference evidence="13 14" key="1">
    <citation type="submission" date="2017-12" db="EMBL/GenBank/DDBJ databases">
        <title>Genome Sequence of the Amphotericin B-resistant Candida duobushaemulonii strain, B09383.</title>
        <authorList>
            <person name="Chow N.A."/>
            <person name="Gade L."/>
            <person name="Batra D."/>
            <person name="Rowe L.A."/>
            <person name="Loparev V.N."/>
            <person name="Litvintseva A.P."/>
        </authorList>
    </citation>
    <scope>NUCLEOTIDE SEQUENCE [LARGE SCALE GENOMIC DNA]</scope>
    <source>
        <strain evidence="13 14">B09383</strain>
    </source>
</reference>
<dbReference type="InterPro" id="IPR036640">
    <property type="entry name" value="ABC1_TM_sf"/>
</dbReference>
<dbReference type="FunFam" id="3.40.50.300:FF:001750">
    <property type="entry name" value="ATP-binding cassette transporter"/>
    <property type="match status" value="1"/>
</dbReference>
<feature type="transmembrane region" description="Helical" evidence="10">
    <location>
        <begin position="1394"/>
        <end position="1413"/>
    </location>
</feature>
<feature type="transmembrane region" description="Helical" evidence="10">
    <location>
        <begin position="577"/>
        <end position="599"/>
    </location>
</feature>
<proteinExistence type="inferred from homology"/>
<evidence type="ECO:0000256" key="4">
    <source>
        <dbReference type="ARBA" id="ARBA00022692"/>
    </source>
</evidence>
<dbReference type="PANTHER" id="PTHR24223">
    <property type="entry name" value="ATP-BINDING CASSETTE SUB-FAMILY C"/>
    <property type="match status" value="1"/>
</dbReference>
<dbReference type="InterPro" id="IPR011527">
    <property type="entry name" value="ABC1_TM_dom"/>
</dbReference>
<dbReference type="InterPro" id="IPR017871">
    <property type="entry name" value="ABC_transporter-like_CS"/>
</dbReference>
<dbReference type="Gene3D" id="3.40.50.300">
    <property type="entry name" value="P-loop containing nucleotide triphosphate hydrolases"/>
    <property type="match status" value="2"/>
</dbReference>
<dbReference type="CDD" id="cd18606">
    <property type="entry name" value="ABC_6TM_YOR1_D2_like"/>
    <property type="match status" value="1"/>
</dbReference>
<evidence type="ECO:0000259" key="11">
    <source>
        <dbReference type="PROSITE" id="PS50893"/>
    </source>
</evidence>
<keyword evidence="8 10" id="KW-0472">Membrane</keyword>
<evidence type="ECO:0000256" key="6">
    <source>
        <dbReference type="ARBA" id="ARBA00022840"/>
    </source>
</evidence>
<feature type="domain" description="ABC transmembrane type-1" evidence="12">
    <location>
        <begin position="434"/>
        <end position="718"/>
    </location>
</feature>
<evidence type="ECO:0008006" key="15">
    <source>
        <dbReference type="Google" id="ProtNLM"/>
    </source>
</evidence>
<keyword evidence="6" id="KW-0067">ATP-binding</keyword>
<dbReference type="GeneID" id="37001090"/>
<dbReference type="Proteomes" id="UP000244406">
    <property type="component" value="Unassembled WGS sequence"/>
</dbReference>
<keyword evidence="7 10" id="KW-1133">Transmembrane helix</keyword>
<keyword evidence="5" id="KW-0547">Nucleotide-binding</keyword>
<dbReference type="SMART" id="SM00382">
    <property type="entry name" value="AAA"/>
    <property type="match status" value="2"/>
</dbReference>
<evidence type="ECO:0000256" key="3">
    <source>
        <dbReference type="ARBA" id="ARBA00022448"/>
    </source>
</evidence>
<sequence length="1719" mass="192211">MSVPVIPTTPVARKRLVNASFDNYNEEEDPTFVDEPTEVSDSEDSISVISNVSLSDDDSVETKGGNGDIKNVSTPAQKETWKEWAIRHEVPRKLLHSSIGPFSLWLYTLGATINQILWPMVFLTAVLFINDYVRLHNPKVNKVMTRLFGLISRQSEINGYNGTLFYALGVSLVFTSAPKDIAVMAVLLLSWADTAASTVGRLWGKYTPKVMPGKSLAGCLASFATGVFSCYLFYGYFCVAWAHVNKPGMIFWTEDTSKMSLHVYAIATGLAASISEASDIGGIDDNFIIPVMSAILLYVLKRLLTPFLSKKVPPIPYEDERIVYPKRPNIISAIFFWWLHPVMSSGYKRTLETQDLYRLNDENEVAAMTARFEGIFERRLSNNRRKHIAAKCKARGETPETSSVPAEEDLADHQPPKMLCAWAILETFKWQYGLACLYNTLANTAAVTNPLLSKRLIQFVENHALGLDTQVGKGVGYALGASFMVLLIGILINHGFQNAMLTGAQVKGVLTKAFLDKSFRLSDRAKHEYPGSKITSMMGTDLARIDFALGFQPFLVSFPIPTAVAIGILIWNIGAPALVGIGLVFVFLFAIMVLTGKLFQYRKKANKYTDARVNYIKEVLNNLKIIKFYSWEEPYNDVIGKNRSKEMNIIYKMQVGRNIILSSAMCLTLFASMASFLVLYATAGSTKDPASLFSSISLFNSLAQQVIMLPLALASGSDALVGIFRAAQFLAAEEVDANATAIYASPEVQDEMDYQNLAISLKGACFEWETFDQSDHDEEEEEENDKENPEPKENSSNEKDKVEELQTDNKSSSSTNTAKESDVEPKLTTYSTGDSTMEATIFSGLNNINLDVQKNEFIVITGLIGSGKTSLLNALAGFMKRVDGSVDVNGSLLLCETPWIQNATVRENILFGEEFDQEKYDSILFACSLESDLEILPAGDKTEIGERGINLSGGQKARINLARAVYANRDIVLLDDVLSAVDARVGKHIMNNCILGLLKEKTRILATHQLSLIGAADRVIFLNGDGSVDIGTFEELRKSNPGFDHLMKFSSESAGEEEEEASSEEALGEDPEVEDREMIQRQLSQKQSTIPDEEAERHNYNVNEQQDGRLMSQEGRAVNRIKGVVYKNYVKYGSGFFKLYSGVPIVITLTIFAIFCQLFTNTWLTFWSEFKFDGKDNGFYIGFYVMFTVLAFVFLSSEFVIVAYMTNEAAKVLNLKAVSRVLRAPMSFMDTTPMGRILNRFTKDTDTLDNEIGNQIRMLIYFLSNIVGVIILCVVYLPWFAIAIPFLGMIFVSVANFYQASAREIKRLEATQRSFVYNNFNETLSGMNTIKAYNAQERFKKKNSTFIDNMNEAYYLTIANQRWLAIHLDIIAMLFAIIICFLCIFRVFDIGAAATGLLLSYVLQIAGQLSMLVRTYTQVENEMNAVERICEYAFHLEQEAPYTFENSNLPATWPEQGNISFVNVSLAYRPGLPNVLKSLNMDIKPLEKIGICGRTGAGKSSIMTALYRLSELNEGKIEIDGVDISKLGLRDLRSKLSIIPQDPVLFRGSIRKNLDPFGASSDDDLWDAMRRAGLIESSKLSTIKNQTKNSDNLFKFHLDREVEDNGSNFSLGERQLISFARALVRGSKILILDEATSSVDYETDSKIQETIQREFTDCTILCIAHRLKTIVNYDRILVLDKGEIKEFDTPWNLFNSKHSIFQQMCEKSSITKDDFAHRG</sequence>
<dbReference type="Pfam" id="PF00664">
    <property type="entry name" value="ABC_membrane"/>
    <property type="match status" value="2"/>
</dbReference>
<evidence type="ECO:0000256" key="9">
    <source>
        <dbReference type="SAM" id="MobiDB-lite"/>
    </source>
</evidence>
<keyword evidence="14" id="KW-1185">Reference proteome</keyword>
<dbReference type="CDD" id="cd03244">
    <property type="entry name" value="ABCC_MRP_domain2"/>
    <property type="match status" value="1"/>
</dbReference>
<feature type="compositionally biased region" description="Polar residues" evidence="9">
    <location>
        <begin position="808"/>
        <end position="818"/>
    </location>
</feature>
<dbReference type="CDD" id="cd03250">
    <property type="entry name" value="ABCC_MRP_domain1"/>
    <property type="match status" value="1"/>
</dbReference>
<feature type="transmembrane region" description="Helical" evidence="10">
    <location>
        <begin position="157"/>
        <end position="175"/>
    </location>
</feature>
<evidence type="ECO:0000256" key="2">
    <source>
        <dbReference type="ARBA" id="ARBA00009726"/>
    </source>
</evidence>
<feature type="transmembrane region" description="Helical" evidence="10">
    <location>
        <begin position="659"/>
        <end position="682"/>
    </location>
</feature>
<keyword evidence="3" id="KW-0813">Transport</keyword>
<keyword evidence="4 10" id="KW-0812">Transmembrane</keyword>
<dbReference type="CDD" id="cd18597">
    <property type="entry name" value="ABC_6TM_YOR1_D1_like"/>
    <property type="match status" value="1"/>
</dbReference>
<feature type="domain" description="ABC transporter" evidence="11">
    <location>
        <begin position="830"/>
        <end position="1049"/>
    </location>
</feature>
<dbReference type="GO" id="GO:0016887">
    <property type="term" value="F:ATP hydrolysis activity"/>
    <property type="evidence" value="ECO:0007669"/>
    <property type="project" value="InterPro"/>
</dbReference>
<dbReference type="PROSITE" id="PS50929">
    <property type="entry name" value="ABC_TM1F"/>
    <property type="match status" value="2"/>
</dbReference>
<evidence type="ECO:0000313" key="14">
    <source>
        <dbReference type="Proteomes" id="UP000244406"/>
    </source>
</evidence>
<dbReference type="FunFam" id="3.40.50.300:FF:000565">
    <property type="entry name" value="ABC bile acid transporter"/>
    <property type="match status" value="1"/>
</dbReference>
<dbReference type="FunFam" id="1.20.1560.10:FF:000010">
    <property type="entry name" value="Multidrug resistance-associated ABC transporter"/>
    <property type="match status" value="1"/>
</dbReference>
<dbReference type="InterPro" id="IPR027417">
    <property type="entry name" value="P-loop_NTPase"/>
</dbReference>
<evidence type="ECO:0000256" key="10">
    <source>
        <dbReference type="SAM" id="Phobius"/>
    </source>
</evidence>
<dbReference type="Pfam" id="PF00005">
    <property type="entry name" value="ABC_tran"/>
    <property type="match status" value="2"/>
</dbReference>
<evidence type="ECO:0000313" key="13">
    <source>
        <dbReference type="EMBL" id="PVH18172.1"/>
    </source>
</evidence>
<dbReference type="SUPFAM" id="SSF52540">
    <property type="entry name" value="P-loop containing nucleoside triphosphate hydrolases"/>
    <property type="match status" value="2"/>
</dbReference>
<evidence type="ECO:0000256" key="7">
    <source>
        <dbReference type="ARBA" id="ARBA00022989"/>
    </source>
</evidence>
<feature type="transmembrane region" description="Helical" evidence="10">
    <location>
        <begin position="1258"/>
        <end position="1277"/>
    </location>
</feature>
<comment type="similarity">
    <text evidence="2">Belongs to the ABC transporter superfamily. ABCC family. Conjugate transporter (TC 3.A.1.208) subfamily.</text>
</comment>
<dbReference type="RefSeq" id="XP_025339112.1">
    <property type="nucleotide sequence ID" value="XM_025479639.1"/>
</dbReference>
<dbReference type="InterPro" id="IPR050173">
    <property type="entry name" value="ABC_transporter_C-like"/>
</dbReference>
<dbReference type="GO" id="GO:0005886">
    <property type="term" value="C:plasma membrane"/>
    <property type="evidence" value="ECO:0007669"/>
    <property type="project" value="TreeGrafter"/>
</dbReference>